<evidence type="ECO:0000256" key="5">
    <source>
        <dbReference type="ARBA" id="ARBA00023136"/>
    </source>
</evidence>
<feature type="transmembrane region" description="Helical" evidence="7">
    <location>
        <begin position="21"/>
        <end position="43"/>
    </location>
</feature>
<feature type="transmembrane region" description="Helical" evidence="7">
    <location>
        <begin position="173"/>
        <end position="195"/>
    </location>
</feature>
<keyword evidence="2" id="KW-0813">Transport</keyword>
<proteinExistence type="predicted"/>
<dbReference type="InterPro" id="IPR011701">
    <property type="entry name" value="MFS"/>
</dbReference>
<reference evidence="9 10" key="1">
    <citation type="submission" date="2019-06" db="EMBL/GenBank/DDBJ databases">
        <title>Sequencing the genomes of 1000 actinobacteria strains.</title>
        <authorList>
            <person name="Klenk H.-P."/>
        </authorList>
    </citation>
    <scope>NUCLEOTIDE SEQUENCE [LARGE SCALE GENOMIC DNA]</scope>
    <source>
        <strain evidence="9 10">DSM 44826</strain>
    </source>
</reference>
<dbReference type="PANTHER" id="PTHR42718:SF9">
    <property type="entry name" value="MAJOR FACILITATOR SUPERFAMILY MULTIDRUG TRANSPORTER MFSC"/>
    <property type="match status" value="1"/>
</dbReference>
<feature type="transmembrane region" description="Helical" evidence="7">
    <location>
        <begin position="58"/>
        <end position="80"/>
    </location>
</feature>
<keyword evidence="6" id="KW-0046">Antibiotic resistance</keyword>
<feature type="transmembrane region" description="Helical" evidence="7">
    <location>
        <begin position="276"/>
        <end position="298"/>
    </location>
</feature>
<evidence type="ECO:0000256" key="6">
    <source>
        <dbReference type="ARBA" id="ARBA00023251"/>
    </source>
</evidence>
<evidence type="ECO:0000256" key="4">
    <source>
        <dbReference type="ARBA" id="ARBA00022989"/>
    </source>
</evidence>
<evidence type="ECO:0000313" key="10">
    <source>
        <dbReference type="Proteomes" id="UP000317940"/>
    </source>
</evidence>
<feature type="transmembrane region" description="Helical" evidence="7">
    <location>
        <begin position="113"/>
        <end position="133"/>
    </location>
</feature>
<dbReference type="InterPro" id="IPR020846">
    <property type="entry name" value="MFS_dom"/>
</dbReference>
<feature type="transmembrane region" description="Helical" evidence="7">
    <location>
        <begin position="87"/>
        <end position="107"/>
    </location>
</feature>
<feature type="transmembrane region" description="Helical" evidence="7">
    <location>
        <begin position="239"/>
        <end position="256"/>
    </location>
</feature>
<dbReference type="EMBL" id="VIWT01000002">
    <property type="protein sequence ID" value="TWF91448.1"/>
    <property type="molecule type" value="Genomic_DNA"/>
</dbReference>
<dbReference type="OrthoDB" id="4484751at2"/>
<evidence type="ECO:0000313" key="9">
    <source>
        <dbReference type="EMBL" id="TWF91448.1"/>
    </source>
</evidence>
<feature type="transmembrane region" description="Helical" evidence="7">
    <location>
        <begin position="373"/>
        <end position="399"/>
    </location>
</feature>
<dbReference type="Pfam" id="PF07690">
    <property type="entry name" value="MFS_1"/>
    <property type="match status" value="1"/>
</dbReference>
<dbReference type="GO" id="GO:0005886">
    <property type="term" value="C:plasma membrane"/>
    <property type="evidence" value="ECO:0007669"/>
    <property type="project" value="UniProtKB-SubCell"/>
</dbReference>
<keyword evidence="5 7" id="KW-0472">Membrane</keyword>
<evidence type="ECO:0000256" key="7">
    <source>
        <dbReference type="SAM" id="Phobius"/>
    </source>
</evidence>
<keyword evidence="3 7" id="KW-0812">Transmembrane</keyword>
<feature type="transmembrane region" description="Helical" evidence="7">
    <location>
        <begin position="318"/>
        <end position="335"/>
    </location>
</feature>
<sequence>MTTETTAPPATGSASRLGARLTVALVCMVWAAHSSSLIALLAGNSTAQIATHFRTTQIAWFSLAPSLLSILVAPAIYWAATIYGKRRVMMIVAGVAIVGDLIAAVATDYPVLVLGRAISGVYSGAAVLTYAITRDVFPKRSVGQASGALAGGVALVGFIGPFMSAWILDSAGYRGSLWAMVGITALTLVMLLVFIPESPVREPRKPFDWIGGLLLGAGLTAAVYGLGQGTSWGWTSGRVLGLIIGGLTAIVAFLFVEGKVAHPVFPVTLLRRRPVWSMIIVTSLVSSAMSVGTVGYLLALMPHIPRVSAGLGFTATHYAVIGLPSSVVMLATAVYGGSLARRHDPRLLLAAGSALFAVGMAITAVYHHTANQIMFFGLPGSVGMGLIITASPILVISAVKPAEQALGNGAQGMVSGLIGAFITQLAYVVLAQNAHSVRGIQFYSDASFTNAYWLFVGVGVVGAAATFLMPRMKRMDEVEAGQAAATS</sequence>
<dbReference type="GO" id="GO:0046677">
    <property type="term" value="P:response to antibiotic"/>
    <property type="evidence" value="ECO:0007669"/>
    <property type="project" value="UniProtKB-KW"/>
</dbReference>
<keyword evidence="4 7" id="KW-1133">Transmembrane helix</keyword>
<name>A0A561TWF4_9ACTN</name>
<gene>
    <name evidence="9" type="ORF">FHX73_12563</name>
</gene>
<comment type="subcellular location">
    <subcellularLocation>
        <location evidence="1">Cell membrane</location>
        <topology evidence="1">Multi-pass membrane protein</topology>
    </subcellularLocation>
</comment>
<comment type="caution">
    <text evidence="9">The sequence shown here is derived from an EMBL/GenBank/DDBJ whole genome shotgun (WGS) entry which is preliminary data.</text>
</comment>
<feature type="transmembrane region" description="Helical" evidence="7">
    <location>
        <begin position="451"/>
        <end position="469"/>
    </location>
</feature>
<evidence type="ECO:0000256" key="2">
    <source>
        <dbReference type="ARBA" id="ARBA00022448"/>
    </source>
</evidence>
<evidence type="ECO:0000256" key="1">
    <source>
        <dbReference type="ARBA" id="ARBA00004651"/>
    </source>
</evidence>
<dbReference type="InterPro" id="IPR036259">
    <property type="entry name" value="MFS_trans_sf"/>
</dbReference>
<feature type="transmembrane region" description="Helical" evidence="7">
    <location>
        <begin position="207"/>
        <end position="227"/>
    </location>
</feature>
<dbReference type="PROSITE" id="PS50850">
    <property type="entry name" value="MFS"/>
    <property type="match status" value="1"/>
</dbReference>
<dbReference type="GO" id="GO:0022857">
    <property type="term" value="F:transmembrane transporter activity"/>
    <property type="evidence" value="ECO:0007669"/>
    <property type="project" value="InterPro"/>
</dbReference>
<accession>A0A561TWF4</accession>
<keyword evidence="10" id="KW-1185">Reference proteome</keyword>
<dbReference type="SUPFAM" id="SSF103473">
    <property type="entry name" value="MFS general substrate transporter"/>
    <property type="match status" value="2"/>
</dbReference>
<dbReference type="Gene3D" id="1.20.1250.20">
    <property type="entry name" value="MFS general substrate transporter like domains"/>
    <property type="match status" value="2"/>
</dbReference>
<feature type="transmembrane region" description="Helical" evidence="7">
    <location>
        <begin position="411"/>
        <end position="431"/>
    </location>
</feature>
<feature type="transmembrane region" description="Helical" evidence="7">
    <location>
        <begin position="145"/>
        <end position="167"/>
    </location>
</feature>
<dbReference type="Proteomes" id="UP000317940">
    <property type="component" value="Unassembled WGS sequence"/>
</dbReference>
<organism evidence="9 10">
    <name type="scientific">Kitasatospora viridis</name>
    <dbReference type="NCBI Taxonomy" id="281105"/>
    <lineage>
        <taxon>Bacteria</taxon>
        <taxon>Bacillati</taxon>
        <taxon>Actinomycetota</taxon>
        <taxon>Actinomycetes</taxon>
        <taxon>Kitasatosporales</taxon>
        <taxon>Streptomycetaceae</taxon>
        <taxon>Kitasatospora</taxon>
    </lineage>
</organism>
<protein>
    <submittedName>
        <fullName evidence="9">MFS transporter</fullName>
    </submittedName>
</protein>
<feature type="domain" description="Major facilitator superfamily (MFS) profile" evidence="8">
    <location>
        <begin position="20"/>
        <end position="474"/>
    </location>
</feature>
<dbReference type="AlphaFoldDB" id="A0A561TWF4"/>
<dbReference type="RefSeq" id="WP_145909041.1">
    <property type="nucleotide sequence ID" value="NZ_BAAAMZ010000010.1"/>
</dbReference>
<evidence type="ECO:0000256" key="3">
    <source>
        <dbReference type="ARBA" id="ARBA00022692"/>
    </source>
</evidence>
<dbReference type="PANTHER" id="PTHR42718">
    <property type="entry name" value="MAJOR FACILITATOR SUPERFAMILY MULTIDRUG TRANSPORTER MFSC"/>
    <property type="match status" value="1"/>
</dbReference>
<feature type="transmembrane region" description="Helical" evidence="7">
    <location>
        <begin position="347"/>
        <end position="367"/>
    </location>
</feature>
<evidence type="ECO:0000259" key="8">
    <source>
        <dbReference type="PROSITE" id="PS50850"/>
    </source>
</evidence>